<evidence type="ECO:0000256" key="8">
    <source>
        <dbReference type="ARBA" id="ARBA00049819"/>
    </source>
</evidence>
<comment type="caution">
    <text evidence="11">The sequence shown here is derived from an EMBL/GenBank/DDBJ whole genome shotgun (WGS) entry which is preliminary data.</text>
</comment>
<dbReference type="Pfam" id="PF00270">
    <property type="entry name" value="DEAD"/>
    <property type="match status" value="1"/>
</dbReference>
<dbReference type="Gene3D" id="3.40.50.300">
    <property type="entry name" value="P-loop containing nucleotide triphosphate hydrolases"/>
    <property type="match status" value="2"/>
</dbReference>
<dbReference type="PROSITE" id="PS51194">
    <property type="entry name" value="HELICASE_CTER"/>
    <property type="match status" value="1"/>
</dbReference>
<dbReference type="Proteomes" id="UP000619041">
    <property type="component" value="Unassembled WGS sequence"/>
</dbReference>
<dbReference type="SUPFAM" id="SSF50249">
    <property type="entry name" value="Nucleic acid-binding proteins"/>
    <property type="match status" value="1"/>
</dbReference>
<dbReference type="InterPro" id="IPR012340">
    <property type="entry name" value="NA-bd_OB-fold"/>
</dbReference>
<sequence>MRPDVLNPLFAEVQTLEGVGPKLMKPLEKLGLTRVCDVAYHLPDRFVTRRAVENLDQASVGEQVVVPLTVVEHRSSRTGRGPYNVLAQDALGNVCSLTYFGKASYTARKQLPVGERRWVAGRLDQYGQLLQIVHPDHVAEESSGLLATLNEPVYALSEGLTQPKVAGLAAQALARLPELPEWIEPGHYERAKWPRWSDALRLGHKGDHPAARDRLAYDELLANSLALMLVRADNRRRRGQPLQGDGGLRQRLSLPFPLTGAQRRSIGEIEGDLAQSTPMLRLLQGDVGAGKTVVALEAMLIAVEAGAQAALLAPTEILARQHFETLRTMLAPTGVEIALLTGRDKGRGREAILMGLHDGSIQIVVGTHAIFQDTVAYRNLGLVVIDEQHRFGVSQRLTLANKGRVTPHTLAMTATPIPRTLTLAQYGEMDVSRLDEMPPGRQAIDTVVISTERTGEIVERLAGQLDAGAQAYWVCPMVRELENEDIAAAEARYLALKERFGDQVVLVHGQLRPEEKDAAMERFARGEAKLLVATTVIEVGVDVPNATLMVIEQAERFGLAQLHQLRGRVGRGSKKSVCVLLRGEALSETGKERLALMRETQDGFRLAEEDLRLRGGGELLGTRQSGDSPFRIADLEQIQRLLPIAHDDARLLMERDGGLDSDRGRAARILLYLFERDWGVQLLRGG</sequence>
<keyword evidence="3" id="KW-0378">Hydrolase</keyword>
<dbReference type="PANTHER" id="PTHR47964:SF1">
    <property type="entry name" value="ATP-DEPENDENT DNA HELICASE HOMOLOG RECG, CHLOROPLASTIC"/>
    <property type="match status" value="1"/>
</dbReference>
<dbReference type="InterPro" id="IPR047112">
    <property type="entry name" value="RecG/Mfd"/>
</dbReference>
<dbReference type="CDD" id="cd17992">
    <property type="entry name" value="DEXHc_RecG"/>
    <property type="match status" value="1"/>
</dbReference>
<dbReference type="InterPro" id="IPR045562">
    <property type="entry name" value="RecG_dom3_C"/>
</dbReference>
<feature type="domain" description="Helicase ATP-binding" evidence="9">
    <location>
        <begin position="272"/>
        <end position="434"/>
    </location>
</feature>
<dbReference type="NCBIfam" id="NF008164">
    <property type="entry name" value="PRK10917.1-2"/>
    <property type="match status" value="1"/>
</dbReference>
<evidence type="ECO:0000259" key="10">
    <source>
        <dbReference type="PROSITE" id="PS51194"/>
    </source>
</evidence>
<evidence type="ECO:0000313" key="12">
    <source>
        <dbReference type="Proteomes" id="UP000619041"/>
    </source>
</evidence>
<keyword evidence="7" id="KW-0234">DNA repair</keyword>
<dbReference type="SMART" id="SM00487">
    <property type="entry name" value="DEXDc"/>
    <property type="match status" value="1"/>
</dbReference>
<evidence type="ECO:0000256" key="6">
    <source>
        <dbReference type="ARBA" id="ARBA00023125"/>
    </source>
</evidence>
<dbReference type="Pfam" id="PF17191">
    <property type="entry name" value="RecG_wedge"/>
    <property type="match status" value="1"/>
</dbReference>
<dbReference type="InterPro" id="IPR011545">
    <property type="entry name" value="DEAD/DEAH_box_helicase_dom"/>
</dbReference>
<keyword evidence="4 11" id="KW-0347">Helicase</keyword>
<keyword evidence="5" id="KW-0067">ATP-binding</keyword>
<dbReference type="SMART" id="SM00490">
    <property type="entry name" value="HELICc"/>
    <property type="match status" value="1"/>
</dbReference>
<evidence type="ECO:0000256" key="4">
    <source>
        <dbReference type="ARBA" id="ARBA00022806"/>
    </source>
</evidence>
<evidence type="ECO:0000313" key="11">
    <source>
        <dbReference type="EMBL" id="GGD91385.1"/>
    </source>
</evidence>
<dbReference type="InterPro" id="IPR027417">
    <property type="entry name" value="P-loop_NTPase"/>
</dbReference>
<dbReference type="Gene3D" id="2.40.50.140">
    <property type="entry name" value="Nucleic acid-binding proteins"/>
    <property type="match status" value="1"/>
</dbReference>
<evidence type="ECO:0000259" key="9">
    <source>
        <dbReference type="PROSITE" id="PS51192"/>
    </source>
</evidence>
<dbReference type="SUPFAM" id="SSF52540">
    <property type="entry name" value="P-loop containing nucleoside triphosphate hydrolases"/>
    <property type="match status" value="2"/>
</dbReference>
<dbReference type="EMBL" id="BMKL01000001">
    <property type="protein sequence ID" value="GGD91385.1"/>
    <property type="molecule type" value="Genomic_DNA"/>
</dbReference>
<evidence type="ECO:0000256" key="5">
    <source>
        <dbReference type="ARBA" id="ARBA00022840"/>
    </source>
</evidence>
<gene>
    <name evidence="11" type="primary">recG</name>
    <name evidence="11" type="ORF">GCM10011515_08800</name>
</gene>
<dbReference type="Pfam" id="PF19833">
    <property type="entry name" value="RecG_dom3_C"/>
    <property type="match status" value="1"/>
</dbReference>
<keyword evidence="2" id="KW-0227">DNA damage</keyword>
<dbReference type="InterPro" id="IPR014001">
    <property type="entry name" value="Helicase_ATP-bd"/>
</dbReference>
<dbReference type="PROSITE" id="PS51192">
    <property type="entry name" value="HELICASE_ATP_BIND_1"/>
    <property type="match status" value="1"/>
</dbReference>
<dbReference type="NCBIfam" id="NF008168">
    <property type="entry name" value="PRK10917.2-2"/>
    <property type="match status" value="1"/>
</dbReference>
<evidence type="ECO:0000256" key="1">
    <source>
        <dbReference type="ARBA" id="ARBA00022741"/>
    </source>
</evidence>
<protein>
    <recommendedName>
        <fullName evidence="8">Probable DNA 3'-5' helicase RecG</fullName>
    </recommendedName>
</protein>
<dbReference type="Pfam" id="PF00271">
    <property type="entry name" value="Helicase_C"/>
    <property type="match status" value="1"/>
</dbReference>
<dbReference type="PANTHER" id="PTHR47964">
    <property type="entry name" value="ATP-DEPENDENT DNA HELICASE HOMOLOG RECG, CHLOROPLASTIC"/>
    <property type="match status" value="1"/>
</dbReference>
<keyword evidence="6" id="KW-0238">DNA-binding</keyword>
<evidence type="ECO:0000256" key="2">
    <source>
        <dbReference type="ARBA" id="ARBA00022763"/>
    </source>
</evidence>
<dbReference type="InterPro" id="IPR001650">
    <property type="entry name" value="Helicase_C-like"/>
</dbReference>
<keyword evidence="1" id="KW-0547">Nucleotide-binding</keyword>
<dbReference type="GO" id="GO:0004386">
    <property type="term" value="F:helicase activity"/>
    <property type="evidence" value="ECO:0007669"/>
    <property type="project" value="UniProtKB-KW"/>
</dbReference>
<dbReference type="RefSeq" id="WP_188644027.1">
    <property type="nucleotide sequence ID" value="NZ_BMKL01000001.1"/>
</dbReference>
<organism evidence="11 12">
    <name type="scientific">Tsuneonella deserti</name>
    <dbReference type="NCBI Taxonomy" id="2035528"/>
    <lineage>
        <taxon>Bacteria</taxon>
        <taxon>Pseudomonadati</taxon>
        <taxon>Pseudomonadota</taxon>
        <taxon>Alphaproteobacteria</taxon>
        <taxon>Sphingomonadales</taxon>
        <taxon>Erythrobacteraceae</taxon>
        <taxon>Tsuneonella</taxon>
    </lineage>
</organism>
<name>A0ABQ1S6N1_9SPHN</name>
<dbReference type="InterPro" id="IPR033454">
    <property type="entry name" value="RecG_wedge"/>
</dbReference>
<proteinExistence type="predicted"/>
<evidence type="ECO:0000256" key="7">
    <source>
        <dbReference type="ARBA" id="ARBA00023204"/>
    </source>
</evidence>
<feature type="domain" description="Helicase C-terminal" evidence="10">
    <location>
        <begin position="457"/>
        <end position="612"/>
    </location>
</feature>
<keyword evidence="12" id="KW-1185">Reference proteome</keyword>
<accession>A0ABQ1S6N1</accession>
<reference evidence="12" key="1">
    <citation type="journal article" date="2019" name="Int. J. Syst. Evol. Microbiol.">
        <title>The Global Catalogue of Microorganisms (GCM) 10K type strain sequencing project: providing services to taxonomists for standard genome sequencing and annotation.</title>
        <authorList>
            <consortium name="The Broad Institute Genomics Platform"/>
            <consortium name="The Broad Institute Genome Sequencing Center for Infectious Disease"/>
            <person name="Wu L."/>
            <person name="Ma J."/>
        </authorList>
    </citation>
    <scope>NUCLEOTIDE SEQUENCE [LARGE SCALE GENOMIC DNA]</scope>
    <source>
        <strain evidence="12">CGMCC 1.15959</strain>
    </source>
</reference>
<dbReference type="CDD" id="cd04488">
    <property type="entry name" value="RecG_wedge_OBF"/>
    <property type="match status" value="1"/>
</dbReference>
<evidence type="ECO:0000256" key="3">
    <source>
        <dbReference type="ARBA" id="ARBA00022801"/>
    </source>
</evidence>